<protein>
    <submittedName>
        <fullName evidence="3">Class I SAM-dependent methyltransferase</fullName>
    </submittedName>
</protein>
<dbReference type="OrthoDB" id="9804312at2"/>
<dbReference type="InterPro" id="IPR029063">
    <property type="entry name" value="SAM-dependent_MTases_sf"/>
</dbReference>
<keyword evidence="4" id="KW-1185">Reference proteome</keyword>
<keyword evidence="3" id="KW-0489">Methyltransferase</keyword>
<evidence type="ECO:0000256" key="1">
    <source>
        <dbReference type="ARBA" id="ARBA00022679"/>
    </source>
</evidence>
<keyword evidence="1 3" id="KW-0808">Transferase</keyword>
<organism evidence="3 4">
    <name type="scientific">Paenibacillus lentus</name>
    <dbReference type="NCBI Taxonomy" id="1338368"/>
    <lineage>
        <taxon>Bacteria</taxon>
        <taxon>Bacillati</taxon>
        <taxon>Bacillota</taxon>
        <taxon>Bacilli</taxon>
        <taxon>Bacillales</taxon>
        <taxon>Paenibacillaceae</taxon>
        <taxon>Paenibacillus</taxon>
    </lineage>
</organism>
<dbReference type="CDD" id="cd02440">
    <property type="entry name" value="AdoMet_MTases"/>
    <property type="match status" value="1"/>
</dbReference>
<accession>A0A3Q8SD59</accession>
<name>A0A3Q8SD59_9BACL</name>
<evidence type="ECO:0000259" key="2">
    <source>
        <dbReference type="Pfam" id="PF08241"/>
    </source>
</evidence>
<dbReference type="Gene3D" id="3.40.50.150">
    <property type="entry name" value="Vaccinia Virus protein VP39"/>
    <property type="match status" value="1"/>
</dbReference>
<dbReference type="EMBL" id="CP034248">
    <property type="protein sequence ID" value="AZK47939.1"/>
    <property type="molecule type" value="Genomic_DNA"/>
</dbReference>
<dbReference type="InterPro" id="IPR013216">
    <property type="entry name" value="Methyltransf_11"/>
</dbReference>
<dbReference type="InterPro" id="IPR050447">
    <property type="entry name" value="Erg6_SMT_methyltransf"/>
</dbReference>
<proteinExistence type="predicted"/>
<evidence type="ECO:0000313" key="3">
    <source>
        <dbReference type="EMBL" id="AZK47939.1"/>
    </source>
</evidence>
<dbReference type="GO" id="GO:0032259">
    <property type="term" value="P:methylation"/>
    <property type="evidence" value="ECO:0007669"/>
    <property type="project" value="UniProtKB-KW"/>
</dbReference>
<evidence type="ECO:0000313" key="4">
    <source>
        <dbReference type="Proteomes" id="UP000273145"/>
    </source>
</evidence>
<reference evidence="3 4" key="1">
    <citation type="submission" date="2018-11" db="EMBL/GenBank/DDBJ databases">
        <title>Genome sequencing of Paenibacillus lentus DSM25539(T).</title>
        <authorList>
            <person name="Kook J.-K."/>
            <person name="Park S.-N."/>
            <person name="Lim Y.K."/>
        </authorList>
    </citation>
    <scope>NUCLEOTIDE SEQUENCE [LARGE SCALE GENOMIC DNA]</scope>
    <source>
        <strain evidence="3 4">DSM 25539</strain>
    </source>
</reference>
<sequence>MEIFKQVPLYRYLALCNESGLKRTVLDCGAGGDSPPLSLFASYGYTTSGIELNIEQIQQANQFAEKRKQKLNIQQGDMRNLPLNDESFSFVYSYNSIFHMKKEDVKKALNEMKRVLQPHGLMFVNFLTLKDFRVGEGVDLGNNQYEQIEDDEPVIHSYYDYNEADLLFDELKLIYKEERVVERIYEGKKIRQGFIDYTQLSQLEIGK</sequence>
<dbReference type="Pfam" id="PF08241">
    <property type="entry name" value="Methyltransf_11"/>
    <property type="match status" value="1"/>
</dbReference>
<dbReference type="PANTHER" id="PTHR44068">
    <property type="entry name" value="ZGC:194242"/>
    <property type="match status" value="1"/>
</dbReference>
<dbReference type="GO" id="GO:0008757">
    <property type="term" value="F:S-adenosylmethionine-dependent methyltransferase activity"/>
    <property type="evidence" value="ECO:0007669"/>
    <property type="project" value="InterPro"/>
</dbReference>
<dbReference type="PANTHER" id="PTHR44068:SF11">
    <property type="entry name" value="GERANYL DIPHOSPHATE 2-C-METHYLTRANSFERASE"/>
    <property type="match status" value="1"/>
</dbReference>
<gene>
    <name evidence="3" type="ORF">EIM92_18670</name>
</gene>
<dbReference type="Proteomes" id="UP000273145">
    <property type="component" value="Chromosome"/>
</dbReference>
<feature type="domain" description="Methyltransferase type 11" evidence="2">
    <location>
        <begin position="26"/>
        <end position="123"/>
    </location>
</feature>
<dbReference type="SUPFAM" id="SSF53335">
    <property type="entry name" value="S-adenosyl-L-methionine-dependent methyltransferases"/>
    <property type="match status" value="1"/>
</dbReference>
<dbReference type="AlphaFoldDB" id="A0A3Q8SD59"/>
<dbReference type="KEGG" id="plen:EIM92_18670"/>
<dbReference type="RefSeq" id="WP_125084106.1">
    <property type="nucleotide sequence ID" value="NZ_CP034248.1"/>
</dbReference>